<keyword evidence="3" id="KW-1185">Reference proteome</keyword>
<reference evidence="2" key="2">
    <citation type="submission" date="2020-10" db="EMBL/GenBank/DDBJ databases">
        <authorList>
            <person name="Scholz U."/>
            <person name="Mascher M."/>
            <person name="Fiebig A."/>
        </authorList>
    </citation>
    <scope>NUCLEOTIDE SEQUENCE [LARGE SCALE GENOMIC DNA]</scope>
    <source>
        <strain evidence="2">cv. Morex</strain>
    </source>
</reference>
<evidence type="ECO:0000313" key="2">
    <source>
        <dbReference type="EnsemblPlants" id="HORVU.MOREX.r3.4HG0377630.1.CDS1"/>
    </source>
</evidence>
<reference evidence="3" key="1">
    <citation type="journal article" date="2012" name="Nature">
        <title>A physical, genetic and functional sequence assembly of the barley genome.</title>
        <authorList>
            <consortium name="The International Barley Genome Sequencing Consortium"/>
            <person name="Mayer K.F."/>
            <person name="Waugh R."/>
            <person name="Brown J.W."/>
            <person name="Schulman A."/>
            <person name="Langridge P."/>
            <person name="Platzer M."/>
            <person name="Fincher G.B."/>
            <person name="Muehlbauer G.J."/>
            <person name="Sato K."/>
            <person name="Close T.J."/>
            <person name="Wise R.P."/>
            <person name="Stein N."/>
        </authorList>
    </citation>
    <scope>NUCLEOTIDE SEQUENCE [LARGE SCALE GENOMIC DNA]</scope>
    <source>
        <strain evidence="3">cv. Morex</strain>
    </source>
</reference>
<proteinExistence type="predicted"/>
<feature type="compositionally biased region" description="Low complexity" evidence="1">
    <location>
        <begin position="90"/>
        <end position="112"/>
    </location>
</feature>
<dbReference type="EnsemblPlants" id="HORVU.MOREX.r3.4HG0377630.1">
    <property type="protein sequence ID" value="HORVU.MOREX.r3.4HG0377630.1.CDS1"/>
    <property type="gene ID" value="HORVU.MOREX.r3.4HG0377630"/>
</dbReference>
<evidence type="ECO:0000256" key="1">
    <source>
        <dbReference type="SAM" id="MobiDB-lite"/>
    </source>
</evidence>
<evidence type="ECO:0000313" key="3">
    <source>
        <dbReference type="Proteomes" id="UP000011116"/>
    </source>
</evidence>
<reference evidence="2" key="3">
    <citation type="submission" date="2022-01" db="UniProtKB">
        <authorList>
            <consortium name="EnsemblPlants"/>
        </authorList>
    </citation>
    <scope>IDENTIFICATION</scope>
    <source>
        <strain evidence="2">subsp. vulgare</strain>
    </source>
</reference>
<feature type="region of interest" description="Disordered" evidence="1">
    <location>
        <begin position="1"/>
        <end position="112"/>
    </location>
</feature>
<feature type="compositionally biased region" description="Low complexity" evidence="1">
    <location>
        <begin position="39"/>
        <end position="83"/>
    </location>
</feature>
<accession>A0A8I6XCC5</accession>
<dbReference type="Proteomes" id="UP000011116">
    <property type="component" value="Chromosome 4H"/>
</dbReference>
<dbReference type="Gramene" id="HORVU.MOREX.r3.4HG0377630.1">
    <property type="protein sequence ID" value="HORVU.MOREX.r3.4HG0377630.1.CDS1"/>
    <property type="gene ID" value="HORVU.MOREX.r3.4HG0377630"/>
</dbReference>
<dbReference type="AlphaFoldDB" id="A0A8I6XCC5"/>
<protein>
    <submittedName>
        <fullName evidence="2">Uncharacterized protein</fullName>
    </submittedName>
</protein>
<sequence length="112" mass="10905">MASWGGIPVRQGQPWGSTRPPAPAPAPRPGHGAGPRRGPPSGNAPALASRPGSGGAAARAGPGRGPSSGTAPAPSGGSSAKSSTRISSWGASPRRPADPPAACCRGPRIWFS</sequence>
<organism evidence="2 3">
    <name type="scientific">Hordeum vulgare subsp. vulgare</name>
    <name type="common">Domesticated barley</name>
    <dbReference type="NCBI Taxonomy" id="112509"/>
    <lineage>
        <taxon>Eukaryota</taxon>
        <taxon>Viridiplantae</taxon>
        <taxon>Streptophyta</taxon>
        <taxon>Embryophyta</taxon>
        <taxon>Tracheophyta</taxon>
        <taxon>Spermatophyta</taxon>
        <taxon>Magnoliopsida</taxon>
        <taxon>Liliopsida</taxon>
        <taxon>Poales</taxon>
        <taxon>Poaceae</taxon>
        <taxon>BOP clade</taxon>
        <taxon>Pooideae</taxon>
        <taxon>Triticodae</taxon>
        <taxon>Triticeae</taxon>
        <taxon>Hordeinae</taxon>
        <taxon>Hordeum</taxon>
    </lineage>
</organism>
<name>A0A8I6XCC5_HORVV</name>